<dbReference type="KEGG" id="mema:MMAB1_1284"/>
<dbReference type="Gene3D" id="3.90.1150.10">
    <property type="entry name" value="Aspartate Aminotransferase, domain 1"/>
    <property type="match status" value="1"/>
</dbReference>
<protein>
    <recommendedName>
        <fullName evidence="3">Cysteine desulfurase</fullName>
    </recommendedName>
</protein>
<gene>
    <name evidence="1" type="ORF">MMAB1_1284</name>
</gene>
<sequence length="68" mass="7260">MGFILARAYGVVARTGLHCAPLLHRAIDGGVGSVRLSLSWFTTDEECRITARAIREIARDANSSVGSS</sequence>
<dbReference type="SUPFAM" id="SSF53383">
    <property type="entry name" value="PLP-dependent transferases"/>
    <property type="match status" value="1"/>
</dbReference>
<evidence type="ECO:0000313" key="1">
    <source>
        <dbReference type="EMBL" id="CVK32497.1"/>
    </source>
</evidence>
<dbReference type="GeneID" id="78736959"/>
<dbReference type="RefSeq" id="WP_272947029.1">
    <property type="nucleotide sequence ID" value="NZ_LT158599.1"/>
</dbReference>
<proteinExistence type="predicted"/>
<name>A0A0X3BK14_9EURY</name>
<accession>A0A0X3BK14</accession>
<dbReference type="InterPro" id="IPR015422">
    <property type="entry name" value="PyrdxlP-dep_Trfase_small"/>
</dbReference>
<reference evidence="1 2" key="1">
    <citation type="submission" date="2016-01" db="EMBL/GenBank/DDBJ databases">
        <authorList>
            <person name="Manzoor S."/>
        </authorList>
    </citation>
    <scope>NUCLEOTIDE SEQUENCE [LARGE SCALE GENOMIC DNA]</scope>
    <source>
        <strain evidence="1">Methanoculleus sp MAB1</strain>
    </source>
</reference>
<dbReference type="InterPro" id="IPR015424">
    <property type="entry name" value="PyrdxlP-dep_Trfase"/>
</dbReference>
<dbReference type="EMBL" id="LT158599">
    <property type="protein sequence ID" value="CVK32497.1"/>
    <property type="molecule type" value="Genomic_DNA"/>
</dbReference>
<evidence type="ECO:0008006" key="3">
    <source>
        <dbReference type="Google" id="ProtNLM"/>
    </source>
</evidence>
<dbReference type="Proteomes" id="UP000069850">
    <property type="component" value="Chromosome 1"/>
</dbReference>
<dbReference type="AlphaFoldDB" id="A0A0X3BK14"/>
<evidence type="ECO:0000313" key="2">
    <source>
        <dbReference type="Proteomes" id="UP000069850"/>
    </source>
</evidence>
<organism evidence="1 2">
    <name type="scientific">Methanoculleus bourgensis</name>
    <dbReference type="NCBI Taxonomy" id="83986"/>
    <lineage>
        <taxon>Archaea</taxon>
        <taxon>Methanobacteriati</taxon>
        <taxon>Methanobacteriota</taxon>
        <taxon>Stenosarchaea group</taxon>
        <taxon>Methanomicrobia</taxon>
        <taxon>Methanomicrobiales</taxon>
        <taxon>Methanomicrobiaceae</taxon>
        <taxon>Methanoculleus</taxon>
    </lineage>
</organism>